<keyword evidence="2" id="KW-1185">Reference proteome</keyword>
<evidence type="ECO:0008006" key="3">
    <source>
        <dbReference type="Google" id="ProtNLM"/>
    </source>
</evidence>
<sequence length="72" mass="8300">MAMIIPVRHANILKINSYTSFGIMATIRFRDEPAPEIGELVQREGHLYKITGVVKEEEKQEGDIWNCKLEKI</sequence>
<dbReference type="EMBL" id="JAPDNS010000001">
    <property type="protein sequence ID" value="MCW3483726.1"/>
    <property type="molecule type" value="Genomic_DNA"/>
</dbReference>
<reference evidence="1 2" key="1">
    <citation type="submission" date="2022-10" db="EMBL/GenBank/DDBJ databases">
        <title>Chitinophaga nivalis PC15 sp. nov., isolated from Pyeongchang county, South Korea.</title>
        <authorList>
            <person name="Trinh H.N."/>
        </authorList>
    </citation>
    <scope>NUCLEOTIDE SEQUENCE [LARGE SCALE GENOMIC DNA]</scope>
    <source>
        <strain evidence="1 2">PC14</strain>
    </source>
</reference>
<protein>
    <recommendedName>
        <fullName evidence="3">DUF3127 domain-containing protein</fullName>
    </recommendedName>
</protein>
<name>A0ABT3IIG7_9BACT</name>
<evidence type="ECO:0000313" key="2">
    <source>
        <dbReference type="Proteomes" id="UP001207742"/>
    </source>
</evidence>
<dbReference type="RefSeq" id="WP_264729245.1">
    <property type="nucleotide sequence ID" value="NZ_JAPDNR010000001.1"/>
</dbReference>
<evidence type="ECO:0000313" key="1">
    <source>
        <dbReference type="EMBL" id="MCW3483726.1"/>
    </source>
</evidence>
<dbReference type="Proteomes" id="UP001207742">
    <property type="component" value="Unassembled WGS sequence"/>
</dbReference>
<organism evidence="1 2">
    <name type="scientific">Chitinophaga nivalis</name>
    <dbReference type="NCBI Taxonomy" id="2991709"/>
    <lineage>
        <taxon>Bacteria</taxon>
        <taxon>Pseudomonadati</taxon>
        <taxon>Bacteroidota</taxon>
        <taxon>Chitinophagia</taxon>
        <taxon>Chitinophagales</taxon>
        <taxon>Chitinophagaceae</taxon>
        <taxon>Chitinophaga</taxon>
    </lineage>
</organism>
<comment type="caution">
    <text evidence="1">The sequence shown here is derived from an EMBL/GenBank/DDBJ whole genome shotgun (WGS) entry which is preliminary data.</text>
</comment>
<accession>A0ABT3IIG7</accession>
<proteinExistence type="predicted"/>
<gene>
    <name evidence="1" type="ORF">OL497_07475</name>
</gene>